<proteinExistence type="predicted"/>
<dbReference type="AlphaFoldDB" id="A0A6M3LK22"/>
<accession>A0A6M3LK22</accession>
<evidence type="ECO:0000313" key="1">
    <source>
        <dbReference type="EMBL" id="QJA95697.1"/>
    </source>
</evidence>
<reference evidence="1" key="1">
    <citation type="submission" date="2020-03" db="EMBL/GenBank/DDBJ databases">
        <title>The deep terrestrial virosphere.</title>
        <authorList>
            <person name="Holmfeldt K."/>
            <person name="Nilsson E."/>
            <person name="Simone D."/>
            <person name="Lopez-Fernandez M."/>
            <person name="Wu X."/>
            <person name="de Brujin I."/>
            <person name="Lundin D."/>
            <person name="Andersson A."/>
            <person name="Bertilsson S."/>
            <person name="Dopson M."/>
        </authorList>
    </citation>
    <scope>NUCLEOTIDE SEQUENCE</scope>
    <source>
        <strain evidence="1">MM415B05216</strain>
    </source>
</reference>
<gene>
    <name evidence="1" type="ORF">MM415B05216_0004</name>
</gene>
<protein>
    <submittedName>
        <fullName evidence="1">Uncharacterized protein</fullName>
    </submittedName>
</protein>
<organism evidence="1">
    <name type="scientific">viral metagenome</name>
    <dbReference type="NCBI Taxonomy" id="1070528"/>
    <lineage>
        <taxon>unclassified sequences</taxon>
        <taxon>metagenomes</taxon>
        <taxon>organismal metagenomes</taxon>
    </lineage>
</organism>
<dbReference type="EMBL" id="MT143336">
    <property type="protein sequence ID" value="QJA95697.1"/>
    <property type="molecule type" value="Genomic_DNA"/>
</dbReference>
<sequence length="124" mass="13543">MSQLVVELGEGVEPLTIERDDGKDLASMVKKYGEAEVFGTASRAADSKRKAKAKAELAKKDDKGKLVNTRQQVIEIMTVFNPFSVSRSRLTPETRIEKILAEAAKLPGANRKALEAQLKAMLNG</sequence>
<name>A0A6M3LK22_9ZZZZ</name>